<name>A0A1T4JH36_AURAU</name>
<keyword evidence="1" id="KW-0472">Membrane</keyword>
<dbReference type="InterPro" id="IPR036438">
    <property type="entry name" value="Insulin-like_sf"/>
</dbReference>
<keyword evidence="1" id="KW-1133">Transmembrane helix</keyword>
<dbReference type="CDD" id="cd00101">
    <property type="entry name" value="IlGF_like"/>
    <property type="match status" value="1"/>
</dbReference>
<reference evidence="2" key="2">
    <citation type="submission" date="2017-02" db="EMBL/GenBank/DDBJ databases">
        <authorList>
            <person name="Peterson S.W."/>
        </authorList>
    </citation>
    <scope>NUCLEOTIDE SEQUENCE</scope>
    <source>
        <tissue evidence="2">Whole animals of mixed stages</tissue>
    </source>
</reference>
<dbReference type="SUPFAM" id="SSF56994">
    <property type="entry name" value="Insulin-like"/>
    <property type="match status" value="1"/>
</dbReference>
<evidence type="ECO:0000256" key="1">
    <source>
        <dbReference type="SAM" id="Phobius"/>
    </source>
</evidence>
<dbReference type="AlphaFoldDB" id="A0A1T4JH36"/>
<keyword evidence="1" id="KW-0812">Transmembrane</keyword>
<proteinExistence type="evidence at transcript level"/>
<organism evidence="2">
    <name type="scientific">Aurelia aurita</name>
    <name type="common">Moon jellyfish</name>
    <name type="synonym">Medusa aurita</name>
    <dbReference type="NCBI Taxonomy" id="6145"/>
    <lineage>
        <taxon>Eukaryota</taxon>
        <taxon>Metazoa</taxon>
        <taxon>Cnidaria</taxon>
        <taxon>Scyphozoa</taxon>
        <taxon>Semaeostomeae</taxon>
        <taxon>Ulmaridae</taxon>
        <taxon>Aurelia</taxon>
    </lineage>
</organism>
<gene>
    <name evidence="2" type="primary">ilp1</name>
</gene>
<accession>A0A1T4JH36</accession>
<sequence length="122" mass="13872">MPRLTTVGLRFIFMLIFASSITLFIQSTEVKVGNKLRLCGPQIFQAVAYCCMAGCHGRRVERDIEGQTDAILKKISKEDATSFLLGNRRKKRFLSSWWGTNPDEECCQETCTFEEIAEYSCS</sequence>
<reference evidence="2" key="1">
    <citation type="submission" date="2017-02" db="EMBL/GenBank/DDBJ databases">
        <title>Gut-like ectodermal tissue in a sea anemone challenges germ layer homology.</title>
        <authorList>
            <person name="Steinmetz P.R.H."/>
            <person name="Aman A."/>
            <person name="Kraus J.E.M."/>
            <person name="Technau U."/>
        </authorList>
    </citation>
    <scope>NUCLEOTIDE SEQUENCE</scope>
    <source>
        <tissue evidence="2">Whole animals of mixed stages</tissue>
    </source>
</reference>
<feature type="transmembrane region" description="Helical" evidence="1">
    <location>
        <begin position="7"/>
        <end position="25"/>
    </location>
</feature>
<evidence type="ECO:0000313" key="2">
    <source>
        <dbReference type="EMBL" id="SJX71976.1"/>
    </source>
</evidence>
<dbReference type="EMBL" id="LT795578">
    <property type="protein sequence ID" value="SJX71976.1"/>
    <property type="molecule type" value="mRNA"/>
</dbReference>
<protein>
    <submittedName>
        <fullName evidence="2">Insulin-like prepropeptide ILP1</fullName>
    </submittedName>
</protein>